<evidence type="ECO:0000313" key="2">
    <source>
        <dbReference type="EMBL" id="QDU56157.1"/>
    </source>
</evidence>
<feature type="coiled-coil region" evidence="1">
    <location>
        <begin position="228"/>
        <end position="255"/>
    </location>
</feature>
<accession>A0A518AN50</accession>
<organism evidence="2 3">
    <name type="scientific">Aeoliella mucimassa</name>
    <dbReference type="NCBI Taxonomy" id="2527972"/>
    <lineage>
        <taxon>Bacteria</taxon>
        <taxon>Pseudomonadati</taxon>
        <taxon>Planctomycetota</taxon>
        <taxon>Planctomycetia</taxon>
        <taxon>Pirellulales</taxon>
        <taxon>Lacipirellulaceae</taxon>
        <taxon>Aeoliella</taxon>
    </lineage>
</organism>
<keyword evidence="3" id="KW-1185">Reference proteome</keyword>
<sequence>MPTKTTSTAEQVLEKMREACGNELNAALLSLMGAEEYCDIDIHTRAIWNTFGVPDFERDSVRSPLLAEWQRCRTAMRALENAGTHSQYSKAVKAHDTAAKNLKERSPEITKQMKELQKELDALEAKEQETQRVINDFDVARNRLKNLAPTPIRREASLAHQRVNKTPLAAEVAELNTKLTHIDAIKDLEGDSQGAVNAARAAGLSVEEKTEGKTLTRWVDAAVWKSYVSSLLANRDELQAEYDAKKADLETMQQEADLVANFYYGFIAD</sequence>
<dbReference type="EMBL" id="CP036278">
    <property type="protein sequence ID" value="QDU56157.1"/>
    <property type="molecule type" value="Genomic_DNA"/>
</dbReference>
<dbReference type="KEGG" id="amuc:Pan181_23610"/>
<protein>
    <submittedName>
        <fullName evidence="2">Uncharacterized protein</fullName>
    </submittedName>
</protein>
<evidence type="ECO:0000256" key="1">
    <source>
        <dbReference type="SAM" id="Coils"/>
    </source>
</evidence>
<proteinExistence type="predicted"/>
<feature type="coiled-coil region" evidence="1">
    <location>
        <begin position="99"/>
        <end position="133"/>
    </location>
</feature>
<dbReference type="RefSeq" id="WP_197529172.1">
    <property type="nucleotide sequence ID" value="NZ_CP036278.1"/>
</dbReference>
<name>A0A518AN50_9BACT</name>
<dbReference type="Proteomes" id="UP000315750">
    <property type="component" value="Chromosome"/>
</dbReference>
<evidence type="ECO:0000313" key="3">
    <source>
        <dbReference type="Proteomes" id="UP000315750"/>
    </source>
</evidence>
<keyword evidence="1" id="KW-0175">Coiled coil</keyword>
<dbReference type="AlphaFoldDB" id="A0A518AN50"/>
<gene>
    <name evidence="2" type="ORF">Pan181_23610</name>
</gene>
<reference evidence="2 3" key="1">
    <citation type="submission" date="2019-02" db="EMBL/GenBank/DDBJ databases">
        <title>Deep-cultivation of Planctomycetes and their phenomic and genomic characterization uncovers novel biology.</title>
        <authorList>
            <person name="Wiegand S."/>
            <person name="Jogler M."/>
            <person name="Boedeker C."/>
            <person name="Pinto D."/>
            <person name="Vollmers J."/>
            <person name="Rivas-Marin E."/>
            <person name="Kohn T."/>
            <person name="Peeters S.H."/>
            <person name="Heuer A."/>
            <person name="Rast P."/>
            <person name="Oberbeckmann S."/>
            <person name="Bunk B."/>
            <person name="Jeske O."/>
            <person name="Meyerdierks A."/>
            <person name="Storesund J.E."/>
            <person name="Kallscheuer N."/>
            <person name="Luecker S."/>
            <person name="Lage O.M."/>
            <person name="Pohl T."/>
            <person name="Merkel B.J."/>
            <person name="Hornburger P."/>
            <person name="Mueller R.-W."/>
            <person name="Bruemmer F."/>
            <person name="Labrenz M."/>
            <person name="Spormann A.M."/>
            <person name="Op den Camp H."/>
            <person name="Overmann J."/>
            <person name="Amann R."/>
            <person name="Jetten M.S.M."/>
            <person name="Mascher T."/>
            <person name="Medema M.H."/>
            <person name="Devos D.P."/>
            <person name="Kaster A.-K."/>
            <person name="Ovreas L."/>
            <person name="Rohde M."/>
            <person name="Galperin M.Y."/>
            <person name="Jogler C."/>
        </authorList>
    </citation>
    <scope>NUCLEOTIDE SEQUENCE [LARGE SCALE GENOMIC DNA]</scope>
    <source>
        <strain evidence="2 3">Pan181</strain>
    </source>
</reference>